<dbReference type="PANTHER" id="PTHR45728:SF3">
    <property type="entry name" value="ACETYL-COA CARBOXYLASE"/>
    <property type="match status" value="1"/>
</dbReference>
<evidence type="ECO:0000256" key="7">
    <source>
        <dbReference type="ARBA" id="ARBA00022840"/>
    </source>
</evidence>
<dbReference type="InterPro" id="IPR011761">
    <property type="entry name" value="ATP-grasp"/>
</dbReference>
<dbReference type="SUPFAM" id="SSF52096">
    <property type="entry name" value="ClpP/crotonase"/>
    <property type="match status" value="2"/>
</dbReference>
<proteinExistence type="predicted"/>
<evidence type="ECO:0000256" key="2">
    <source>
        <dbReference type="ARBA" id="ARBA00004956"/>
    </source>
</evidence>
<dbReference type="Proteomes" id="UP001629113">
    <property type="component" value="Unassembled WGS sequence"/>
</dbReference>
<dbReference type="Pfam" id="PF01039">
    <property type="entry name" value="Carboxyl_trans"/>
    <property type="match status" value="1"/>
</dbReference>
<evidence type="ECO:0000256" key="9">
    <source>
        <dbReference type="ARBA" id="ARBA00023160"/>
    </source>
</evidence>
<dbReference type="InterPro" id="IPR011053">
    <property type="entry name" value="Single_hybrid_motif"/>
</dbReference>
<keyword evidence="11" id="KW-0511">Multifunctional enzyme</keyword>
<dbReference type="InterPro" id="IPR011054">
    <property type="entry name" value="Rudment_hybrid_motif"/>
</dbReference>
<keyword evidence="22" id="KW-1185">Reference proteome</keyword>
<evidence type="ECO:0000256" key="11">
    <source>
        <dbReference type="ARBA" id="ARBA00023268"/>
    </source>
</evidence>
<keyword evidence="9" id="KW-0275">Fatty acid biosynthesis</keyword>
<dbReference type="Gene3D" id="2.40.50.100">
    <property type="match status" value="1"/>
</dbReference>
<comment type="pathway">
    <text evidence="2">Lipid metabolism; malonyl-CoA biosynthesis; malonyl-CoA from acetyl-CoA: step 1/1.</text>
</comment>
<evidence type="ECO:0000313" key="22">
    <source>
        <dbReference type="Proteomes" id="UP001629113"/>
    </source>
</evidence>
<feature type="domain" description="ATP-grasp" evidence="17">
    <location>
        <begin position="216"/>
        <end position="413"/>
    </location>
</feature>
<dbReference type="Gene3D" id="2.40.460.10">
    <property type="entry name" value="Biotin dependent carboxylase carboxyltransferase"/>
    <property type="match status" value="1"/>
</dbReference>
<dbReference type="InterPro" id="IPR016185">
    <property type="entry name" value="PreATP-grasp_dom_sf"/>
</dbReference>
<dbReference type="InterPro" id="IPR013815">
    <property type="entry name" value="ATP_grasp_subdomain_1"/>
</dbReference>
<organism evidence="21 22">
    <name type="scientific">Phlyctema vagabunda</name>
    <dbReference type="NCBI Taxonomy" id="108571"/>
    <lineage>
        <taxon>Eukaryota</taxon>
        <taxon>Fungi</taxon>
        <taxon>Dikarya</taxon>
        <taxon>Ascomycota</taxon>
        <taxon>Pezizomycotina</taxon>
        <taxon>Leotiomycetes</taxon>
        <taxon>Helotiales</taxon>
        <taxon>Dermateaceae</taxon>
        <taxon>Phlyctema</taxon>
    </lineage>
</organism>
<dbReference type="PROSITE" id="PS50989">
    <property type="entry name" value="COA_CT_CTER"/>
    <property type="match status" value="1"/>
</dbReference>
<dbReference type="SUPFAM" id="SSF51246">
    <property type="entry name" value="Rudiment single hybrid motif"/>
    <property type="match status" value="1"/>
</dbReference>
<evidence type="ECO:0000259" key="20">
    <source>
        <dbReference type="PROSITE" id="PS50989"/>
    </source>
</evidence>
<sequence length="2283" mass="254420">MTEVEVNGTGVKPHSNGTVPVKNGATSYAAKHQIPDHFIGGNKLENASPGLVKDFVASHDGHTVITNVLIANNGIAAVKEIRSVRKWAYETFGDEKAIQFTVMATPEDLQANADYIRMADQYVEVPGGTNNNNYANVELIVDIAERMDVHAVWAGWGHASENPKLPESLAASPKKIVFIGPPGSAMRSLGDKISSTIVAQHANVPCIPWSGTGVDKVTVDDNGIVTVEDDVYMKGCVTSWEEGLTAAKDIGFPVMIKASEGGGGKGIRKADSEEGFEALYKAAASEIPGSPIFIMKLAGNARHLEVQLLADEYGNNISLFGRDCSVQRRHQKIIEEAPVTIAKPVTFSAMEKAAVRLGRLVGYVSAGTVEYLYSHSDDKFYFLELNPRLQVEHPTTEMVSGVNLPAAQLQIAMGLPLHRIRDIRLLYGADPQTHTEIDFDFSKENSSQTQRRPKPKGHTTACRITSEDPGEGFKPSSGMMHELNFRSSSNVWGYFSVGTAGGIHSFSDSQFGHIFAYGENRSASRKHMVVALKELSIRGDFRTTVEYLIKLLETPAFEDNTITTGWLDELISNKLTAERPDPMLAVVCGAVCKAHIASEGCIAEYRTSLEKGQVPAKDILKTVFPIDFIYDGHRYKFTATRSSLDSYHLFINGSKCSVGVRALSDGGLLVLLNGRSHNVYWKEEVGATRLSVDSKTCLLEQENDPTQLRTPSPGKLVKFTVENGEHIKAGQPFAEVEVMKMYMPLLAAEDGIVQLIKQPGATLEAGDILGILSLDDPSRVKHAQPFLGHLPDFGPPTVVGTKPSQRFLFLHNILVNILGGFDNSVIMGETLKELIEVLRDQDLPYSEWNAQFSALHARMPQKLDAQFTQIVDRAKTRKSEFPAKNLSKALSKFLEDNVAPSDVGLLKAALAPLIEVLDRYSEGQKIHELDVFSGLLEHYAEVERLFSGRSSRDEEVILKLRDENKDDVLKVIGKVLSHSRVGAKNNLIIAILDEYKPSKPNVGNLAKHFRPALRKLTELESRQTAKVALKAREVLIQCALPSLEERAAQMEHILRSSVVESRYGETGWEHREPDLEVLKEVVDSKYTVFDVLPIFFGHQDPWVSLAALEVYIRRAYRAYSLKQIEYHNETADPPFIVSWDFVLRKVGASEFGMPVQSSAPSTPATPSLESGNPFKRVASISDMSYLVNQSSHEPTRKGVIVPVQYLDEVEEYLMRALEVFPLAGQKKKSVSNGLMPDLGGKRKIQQPKIENEDELTAVCNVAVRDSESLDDNEVVARINQIVSEYKDELLARRIRRLTFICGHKDGSYPGYYTFRGPEYLEDQSIRHSEPALAFQLELGRLSKFRIKPVFTENRNIHVYEAVGKETEGDKRYFIRAVVRPGRLRDEIPTAEYLISESDRLMNDILDALEIIGNNNSDLNHIFINFSPVFPLQPPEVEKALGGFLERFGRRLWRLRVTGAEIRIICTDPDTGMPYPLRVVITNTSGYVIQVEMYAERKSEKGGEWVFQSIGGTTKIGSMHLRPVSTPYPTKEWLQPKRYKAHLMGTQYVYDFPELFRQAIQNSWTKAVGKHSSLIDKKPPTGECIEYSELVLDDQDNLAEVVREPGTNTHGMVGWIVTAKTPEYPRGRRFIIIANDITFKIGSFGPQEDQFFHKCTELARKLGIPRIYLSANSGARIGMADELIPHFNVAWNDPERPEAGFKYLYLKPEAKARFENSKRKDVITEEVTEDGETRHRITTIVGAEDGLGVECLKGSGLIAGGTSRAYEDIFTITLVTCRSVGIGAYLVRLGQRAIQIEGQPIILTGAPALNKLLGREVYTSNLQLGGTQIMYKNGVSHMTASDDFEGVSKIVEWMAYVPDKRNNPLPIGPAVDTWDREIVYTPPPKQPYDVRWLIAGKEDEEGFMPGLFDKDSFVETLAGWAKTVVVGRARLGGIPMGVIAVETRSVENIKPADPANPDSTEQIANEAGGVWYPNSAFKTAQAIKDFNNGEQLPLMILANWRGFSGGQQDMYNEVLKYGSYIVDALVKYEQPIFVYIPPFGELRGGSWVVVDPTINPEYMEMYADEDARGGVLEPEGIVNIKYRRDKQLETMARLDPEYGALRKQAADKTLSQDKLSQVKIQMTAREQLLLPVYMQVSLQFADLHDRAGRMKAKNVIRDSLKWKEARKFFYWRVRRRVNEEYILKRLSSASKNPLSSRARNLETLSAWTGIPNFATSDRAVATWYEENRKVVHEKIEALKSEGVAFDIAALLRSNGKGGLKGVQQVLSMLPAAEREEALKFLSSA</sequence>
<feature type="region of interest" description="Disordered" evidence="15">
    <location>
        <begin position="439"/>
        <end position="474"/>
    </location>
</feature>
<reference evidence="21 22" key="1">
    <citation type="submission" date="2024-06" db="EMBL/GenBank/DDBJ databases">
        <title>Complete genome of Phlyctema vagabunda strain 19-DSS-EL-015.</title>
        <authorList>
            <person name="Fiorenzani C."/>
        </authorList>
    </citation>
    <scope>NUCLEOTIDE SEQUENCE [LARGE SCALE GENOMIC DNA]</scope>
    <source>
        <strain evidence="21 22">19-DSS-EL-015</strain>
    </source>
</reference>
<dbReference type="InterPro" id="IPR005482">
    <property type="entry name" value="Biotin_COase_C"/>
</dbReference>
<keyword evidence="8" id="KW-0443">Lipid metabolism</keyword>
<dbReference type="InterPro" id="IPR011763">
    <property type="entry name" value="COA_CT_C"/>
</dbReference>
<dbReference type="SUPFAM" id="SSF51230">
    <property type="entry name" value="Single hybrid motif"/>
    <property type="match status" value="1"/>
</dbReference>
<gene>
    <name evidence="21" type="ORF">PVAG01_11453</name>
</gene>
<accession>A0ABR4P2B8</accession>
<comment type="cofactor">
    <cofactor evidence="1">
        <name>biotin</name>
        <dbReference type="ChEBI" id="CHEBI:57586"/>
    </cofactor>
</comment>
<dbReference type="InterPro" id="IPR011762">
    <property type="entry name" value="COA_CT_N"/>
</dbReference>
<evidence type="ECO:0000256" key="1">
    <source>
        <dbReference type="ARBA" id="ARBA00001953"/>
    </source>
</evidence>
<evidence type="ECO:0000259" key="18">
    <source>
        <dbReference type="PROSITE" id="PS50979"/>
    </source>
</evidence>
<dbReference type="InterPro" id="IPR034733">
    <property type="entry name" value="AcCoA_carboxyl_beta"/>
</dbReference>
<evidence type="ECO:0000256" key="10">
    <source>
        <dbReference type="ARBA" id="ARBA00023267"/>
    </source>
</evidence>
<dbReference type="PROSITE" id="PS50975">
    <property type="entry name" value="ATP_GRASP"/>
    <property type="match status" value="1"/>
</dbReference>
<evidence type="ECO:0000256" key="13">
    <source>
        <dbReference type="ARBA" id="ARBA00048600"/>
    </source>
</evidence>
<dbReference type="InterPro" id="IPR000089">
    <property type="entry name" value="Biotin_lipoyl"/>
</dbReference>
<evidence type="ECO:0000256" key="12">
    <source>
        <dbReference type="ARBA" id="ARBA00048065"/>
    </source>
</evidence>
<dbReference type="InterPro" id="IPR005481">
    <property type="entry name" value="BC-like_N"/>
</dbReference>
<dbReference type="Gene3D" id="3.90.1770.10">
    <property type="entry name" value="PreATP-grasp domain"/>
    <property type="match status" value="1"/>
</dbReference>
<dbReference type="SMART" id="SM00878">
    <property type="entry name" value="Biotin_carb_C"/>
    <property type="match status" value="1"/>
</dbReference>
<feature type="domain" description="CoA carboxyltransferase N-terminal" evidence="19">
    <location>
        <begin position="1526"/>
        <end position="1868"/>
    </location>
</feature>
<dbReference type="InterPro" id="IPR029045">
    <property type="entry name" value="ClpP/crotonase-like_dom_sf"/>
</dbReference>
<dbReference type="PROSITE" id="PS50979">
    <property type="entry name" value="BC"/>
    <property type="match status" value="1"/>
</dbReference>
<evidence type="ECO:0000259" key="16">
    <source>
        <dbReference type="PROSITE" id="PS50968"/>
    </source>
</evidence>
<dbReference type="InterPro" id="IPR001882">
    <property type="entry name" value="Biotin_BS"/>
</dbReference>
<dbReference type="InterPro" id="IPR013537">
    <property type="entry name" value="AcCoA_COase_cen"/>
</dbReference>
<evidence type="ECO:0000256" key="15">
    <source>
        <dbReference type="SAM" id="MobiDB-lite"/>
    </source>
</evidence>
<evidence type="ECO:0000256" key="14">
    <source>
        <dbReference type="PROSITE-ProRule" id="PRU00409"/>
    </source>
</evidence>
<protein>
    <submittedName>
        <fullName evidence="21">Acetyl-carboxylase</fullName>
    </submittedName>
</protein>
<keyword evidence="10" id="KW-0092">Biotin</keyword>
<dbReference type="InterPro" id="IPR049076">
    <property type="entry name" value="ACCA"/>
</dbReference>
<dbReference type="PROSITE" id="PS50968">
    <property type="entry name" value="BIOTINYL_LIPOYL"/>
    <property type="match status" value="1"/>
</dbReference>
<feature type="region of interest" description="Disordered" evidence="15">
    <location>
        <begin position="1"/>
        <end position="20"/>
    </location>
</feature>
<dbReference type="Pfam" id="PF08326">
    <property type="entry name" value="ACC_central"/>
    <property type="match status" value="1"/>
</dbReference>
<dbReference type="Gene3D" id="3.30.1490.20">
    <property type="entry name" value="ATP-grasp fold, A domain"/>
    <property type="match status" value="1"/>
</dbReference>
<dbReference type="Gene3D" id="3.40.50.20">
    <property type="match status" value="1"/>
</dbReference>
<dbReference type="InterPro" id="IPR005479">
    <property type="entry name" value="CPAse_ATP-bd"/>
</dbReference>
<dbReference type="CDD" id="cd06850">
    <property type="entry name" value="biotinyl_domain"/>
    <property type="match status" value="1"/>
</dbReference>
<dbReference type="PROSITE" id="PS00866">
    <property type="entry name" value="CPSASE_1"/>
    <property type="match status" value="1"/>
</dbReference>
<dbReference type="PROSITE" id="PS50980">
    <property type="entry name" value="COA_CT_NTER"/>
    <property type="match status" value="1"/>
</dbReference>
<dbReference type="Pfam" id="PF00364">
    <property type="entry name" value="Biotin_lipoyl"/>
    <property type="match status" value="1"/>
</dbReference>
<dbReference type="Pfam" id="PF00289">
    <property type="entry name" value="Biotin_carb_N"/>
    <property type="match status" value="1"/>
</dbReference>
<evidence type="ECO:0000259" key="19">
    <source>
        <dbReference type="PROSITE" id="PS50980"/>
    </source>
</evidence>
<evidence type="ECO:0000259" key="17">
    <source>
        <dbReference type="PROSITE" id="PS50975"/>
    </source>
</evidence>
<feature type="domain" description="Lipoyl-binding" evidence="16">
    <location>
        <begin position="699"/>
        <end position="773"/>
    </location>
</feature>
<comment type="catalytic activity">
    <reaction evidence="13">
        <text>N(6)-biotinyl-L-lysyl-[protein] + hydrogencarbonate + ATP = N(6)-carboxybiotinyl-L-lysyl-[protein] + ADP + phosphate + H(+)</text>
        <dbReference type="Rhea" id="RHEA:13501"/>
        <dbReference type="Rhea" id="RHEA-COMP:10505"/>
        <dbReference type="Rhea" id="RHEA-COMP:10506"/>
        <dbReference type="ChEBI" id="CHEBI:15378"/>
        <dbReference type="ChEBI" id="CHEBI:17544"/>
        <dbReference type="ChEBI" id="CHEBI:30616"/>
        <dbReference type="ChEBI" id="CHEBI:43474"/>
        <dbReference type="ChEBI" id="CHEBI:83144"/>
        <dbReference type="ChEBI" id="CHEBI:83145"/>
        <dbReference type="ChEBI" id="CHEBI:456216"/>
        <dbReference type="EC" id="6.3.4.14"/>
    </reaction>
</comment>
<dbReference type="Pfam" id="PF02786">
    <property type="entry name" value="CPSase_L_D2"/>
    <property type="match status" value="1"/>
</dbReference>
<evidence type="ECO:0000256" key="6">
    <source>
        <dbReference type="ARBA" id="ARBA00022832"/>
    </source>
</evidence>
<keyword evidence="7 14" id="KW-0067">ATP-binding</keyword>
<comment type="catalytic activity">
    <reaction evidence="12">
        <text>hydrogencarbonate + acetyl-CoA + ATP = malonyl-CoA + ADP + phosphate + H(+)</text>
        <dbReference type="Rhea" id="RHEA:11308"/>
        <dbReference type="ChEBI" id="CHEBI:15378"/>
        <dbReference type="ChEBI" id="CHEBI:17544"/>
        <dbReference type="ChEBI" id="CHEBI:30616"/>
        <dbReference type="ChEBI" id="CHEBI:43474"/>
        <dbReference type="ChEBI" id="CHEBI:57288"/>
        <dbReference type="ChEBI" id="CHEBI:57384"/>
        <dbReference type="ChEBI" id="CHEBI:456216"/>
        <dbReference type="EC" id="6.4.1.2"/>
    </reaction>
</comment>
<evidence type="ECO:0000256" key="5">
    <source>
        <dbReference type="ARBA" id="ARBA00022741"/>
    </source>
</evidence>
<dbReference type="SUPFAM" id="SSF52440">
    <property type="entry name" value="PreATP-grasp domain"/>
    <property type="match status" value="1"/>
</dbReference>
<dbReference type="InterPro" id="IPR011764">
    <property type="entry name" value="Biotin_carboxylation_dom"/>
</dbReference>
<comment type="caution">
    <text evidence="21">The sequence shown here is derived from an EMBL/GenBank/DDBJ whole genome shotgun (WGS) entry which is preliminary data.</text>
</comment>
<keyword evidence="6" id="KW-0276">Fatty acid metabolism</keyword>
<feature type="domain" description="CoA carboxyltransferase C-terminal" evidence="20">
    <location>
        <begin position="1872"/>
        <end position="2187"/>
    </location>
</feature>
<evidence type="ECO:0000256" key="4">
    <source>
        <dbReference type="ARBA" id="ARBA00022598"/>
    </source>
</evidence>
<evidence type="ECO:0000313" key="21">
    <source>
        <dbReference type="EMBL" id="KAL3417453.1"/>
    </source>
</evidence>
<keyword evidence="5 14" id="KW-0547">Nucleotide-binding</keyword>
<keyword evidence="3" id="KW-0444">Lipid biosynthesis</keyword>
<dbReference type="Gene3D" id="3.30.470.20">
    <property type="entry name" value="ATP-grasp fold, B domain"/>
    <property type="match status" value="1"/>
</dbReference>
<evidence type="ECO:0000256" key="8">
    <source>
        <dbReference type="ARBA" id="ARBA00023098"/>
    </source>
</evidence>
<dbReference type="InterPro" id="IPR049074">
    <property type="entry name" value="ACCA_BT"/>
</dbReference>
<dbReference type="PANTHER" id="PTHR45728">
    <property type="entry name" value="ACETYL-COA CARBOXYLASE, ISOFORM A"/>
    <property type="match status" value="1"/>
</dbReference>
<dbReference type="EMBL" id="JBFCZG010000011">
    <property type="protein sequence ID" value="KAL3417453.1"/>
    <property type="molecule type" value="Genomic_DNA"/>
</dbReference>
<keyword evidence="4" id="KW-0436">Ligase</keyword>
<feature type="domain" description="Biotin carboxylation" evidence="18">
    <location>
        <begin position="64"/>
        <end position="572"/>
    </location>
</feature>
<dbReference type="PROSITE" id="PS00188">
    <property type="entry name" value="BIOTIN"/>
    <property type="match status" value="1"/>
</dbReference>
<dbReference type="Gene3D" id="3.90.226.10">
    <property type="entry name" value="2-enoyl-CoA Hydratase, Chain A, domain 1"/>
    <property type="match status" value="2"/>
</dbReference>
<dbReference type="SUPFAM" id="SSF56059">
    <property type="entry name" value="Glutathione synthetase ATP-binding domain-like"/>
    <property type="match status" value="1"/>
</dbReference>
<dbReference type="Pfam" id="PF21385">
    <property type="entry name" value="ACCA_BT"/>
    <property type="match status" value="1"/>
</dbReference>
<evidence type="ECO:0000256" key="3">
    <source>
        <dbReference type="ARBA" id="ARBA00022516"/>
    </source>
</evidence>
<name>A0ABR4P2B8_9HELO</name>
<dbReference type="PROSITE" id="PS00867">
    <property type="entry name" value="CPSASE_2"/>
    <property type="match status" value="1"/>
</dbReference>
<dbReference type="Pfam" id="PF02785">
    <property type="entry name" value="Biotin_carb_C"/>
    <property type="match status" value="1"/>
</dbReference>